<dbReference type="RefSeq" id="WP_012874455.1">
    <property type="nucleotide sequence ID" value="NC_013525.1"/>
</dbReference>
<name>D1CER4_THET1</name>
<dbReference type="KEGG" id="ttr:Tter_0499"/>
<dbReference type="HOGENOM" id="CLU_112065_0_0_0"/>
<dbReference type="STRING" id="525904.Tter_0499"/>
<feature type="transmembrane region" description="Helical" evidence="1">
    <location>
        <begin position="67"/>
        <end position="84"/>
    </location>
</feature>
<dbReference type="Proteomes" id="UP000000323">
    <property type="component" value="Chromosome 1"/>
</dbReference>
<feature type="transmembrane region" description="Helical" evidence="1">
    <location>
        <begin position="7"/>
        <end position="30"/>
    </location>
</feature>
<proteinExistence type="predicted"/>
<gene>
    <name evidence="2" type="ordered locus">Tter_0499</name>
</gene>
<feature type="transmembrane region" description="Helical" evidence="1">
    <location>
        <begin position="139"/>
        <end position="155"/>
    </location>
</feature>
<keyword evidence="1" id="KW-0812">Transmembrane</keyword>
<protein>
    <submittedName>
        <fullName evidence="2">Uncharacterized protein</fullName>
    </submittedName>
</protein>
<evidence type="ECO:0000256" key="1">
    <source>
        <dbReference type="SAM" id="Phobius"/>
    </source>
</evidence>
<keyword evidence="3" id="KW-1185">Reference proteome</keyword>
<keyword evidence="1" id="KW-0472">Membrane</keyword>
<dbReference type="eggNOG" id="ENOG5033AAZ">
    <property type="taxonomic scope" value="Bacteria"/>
</dbReference>
<feature type="transmembrane region" description="Helical" evidence="1">
    <location>
        <begin position="96"/>
        <end position="118"/>
    </location>
</feature>
<dbReference type="AlphaFoldDB" id="D1CER4"/>
<feature type="transmembrane region" description="Helical" evidence="1">
    <location>
        <begin position="42"/>
        <end position="60"/>
    </location>
</feature>
<organism evidence="2 3">
    <name type="scientific">Thermobaculum terrenum (strain ATCC BAA-798 / CCMEE 7001 / YNP1)</name>
    <dbReference type="NCBI Taxonomy" id="525904"/>
    <lineage>
        <taxon>Bacteria</taxon>
        <taxon>Bacillati</taxon>
        <taxon>Chloroflexota</taxon>
        <taxon>Chloroflexia</taxon>
        <taxon>Candidatus Thermobaculales</taxon>
        <taxon>Candidatus Thermobaculaceae</taxon>
        <taxon>Thermobaculum</taxon>
    </lineage>
</organism>
<accession>D1CER4</accession>
<reference evidence="3" key="1">
    <citation type="journal article" date="2010" name="Stand. Genomic Sci.">
        <title>Complete genome sequence of 'Thermobaculum terrenum' type strain (YNP1).</title>
        <authorList>
            <person name="Kiss H."/>
            <person name="Cleland D."/>
            <person name="Lapidus A."/>
            <person name="Lucas S."/>
            <person name="Glavina Del Rio T."/>
            <person name="Nolan M."/>
            <person name="Tice H."/>
            <person name="Han C."/>
            <person name="Goodwin L."/>
            <person name="Pitluck S."/>
            <person name="Liolios K."/>
            <person name="Ivanova N."/>
            <person name="Mavromatis K."/>
            <person name="Ovchinnikova G."/>
            <person name="Pati A."/>
            <person name="Chen A."/>
            <person name="Palaniappan K."/>
            <person name="Land M."/>
            <person name="Hauser L."/>
            <person name="Chang Y."/>
            <person name="Jeffries C."/>
            <person name="Lu M."/>
            <person name="Brettin T."/>
            <person name="Detter J."/>
            <person name="Goker M."/>
            <person name="Tindall B."/>
            <person name="Beck B."/>
            <person name="McDermott T."/>
            <person name="Woyke T."/>
            <person name="Bristow J."/>
            <person name="Eisen J."/>
            <person name="Markowitz V."/>
            <person name="Hugenholtz P."/>
            <person name="Kyrpides N."/>
            <person name="Klenk H."/>
            <person name="Cheng J."/>
        </authorList>
    </citation>
    <scope>NUCLEOTIDE SEQUENCE [LARGE SCALE GENOMIC DNA]</scope>
    <source>
        <strain evidence="3">ATCC BAA-798 / YNP1</strain>
    </source>
</reference>
<evidence type="ECO:0000313" key="2">
    <source>
        <dbReference type="EMBL" id="ACZ41420.1"/>
    </source>
</evidence>
<evidence type="ECO:0000313" key="3">
    <source>
        <dbReference type="Proteomes" id="UP000000323"/>
    </source>
</evidence>
<keyword evidence="1" id="KW-1133">Transmembrane helix</keyword>
<dbReference type="EMBL" id="CP001825">
    <property type="protein sequence ID" value="ACZ41420.1"/>
    <property type="molecule type" value="Genomic_DNA"/>
</dbReference>
<sequence length="186" mass="20988">MSFKKSALLLWPISALAWASIAYYIFSINIGAESDIFAVTRLLYYGLLVIAPITAAIPICRLTDSRIFWFESLIYWAGLLYMFTFVPPDRYGLPGYLLFMVMFFGACYTIFMPIGYAIGFRLFTLRAHKRDVNRARREAYLLALFLALSAAMNVAGLFNLINAVLLLLILILIELFALAHKSGSEA</sequence>